<reference evidence="2" key="4">
    <citation type="submission" date="2025-09" db="UniProtKB">
        <authorList>
            <consortium name="Ensembl"/>
        </authorList>
    </citation>
    <scope>IDENTIFICATION</scope>
    <source>
        <strain evidence="2">17573</strain>
    </source>
</reference>
<keyword evidence="3" id="KW-1185">Reference proteome</keyword>
<evidence type="ECO:0000313" key="3">
    <source>
        <dbReference type="Proteomes" id="UP000006718"/>
    </source>
</evidence>
<feature type="signal peptide" evidence="1">
    <location>
        <begin position="1"/>
        <end position="29"/>
    </location>
</feature>
<dbReference type="GeneTree" id="ENSGT00940000163244"/>
<keyword evidence="1" id="KW-0732">Signal</keyword>
<reference evidence="2" key="3">
    <citation type="submission" date="2025-08" db="UniProtKB">
        <authorList>
            <consortium name="Ensembl"/>
        </authorList>
    </citation>
    <scope>IDENTIFICATION</scope>
    <source>
        <strain evidence="2">17573</strain>
    </source>
</reference>
<dbReference type="VEuPathDB" id="HostDB:ENSMMUG00000056969"/>
<accession>A0A5F8AUE3</accession>
<sequence>FSSFENSVGWTRWFASVILVLWEAESGISLESRNSRPAWATWQDPVSTKKFKISGTWWCTLVGPATLELEAGGSLESRRRLGHCNPIWVTARDPVSKKKKKSSVNFLSLSLTFFISLRLKHFSLYCHLSGIWRGKGETYPYLFHVS</sequence>
<dbReference type="Ensembl" id="ENSMMUT00000106381.1">
    <property type="protein sequence ID" value="ENSMMUP00000080763.1"/>
    <property type="gene ID" value="ENSMMUG00000056969.1"/>
</dbReference>
<name>A0A5F8AUE3_MACMU</name>
<proteinExistence type="predicted"/>
<dbReference type="InParanoid" id="A0A5F8AUE3"/>
<reference evidence="2" key="2">
    <citation type="submission" date="2019-01" db="EMBL/GenBank/DDBJ databases">
        <authorList>
            <person name="Graves T."/>
            <person name="Eichler E.E."/>
            <person name="Wilson R.K."/>
        </authorList>
    </citation>
    <scope>NUCLEOTIDE SEQUENCE [LARGE SCALE GENOMIC DNA]</scope>
    <source>
        <strain evidence="2">17573</strain>
    </source>
</reference>
<feature type="chain" id="PRO_5023804186" evidence="1">
    <location>
        <begin position="30"/>
        <end position="146"/>
    </location>
</feature>
<evidence type="ECO:0000256" key="1">
    <source>
        <dbReference type="SAM" id="SignalP"/>
    </source>
</evidence>
<evidence type="ECO:0000313" key="2">
    <source>
        <dbReference type="Ensembl" id="ENSMMUP00000080763.1"/>
    </source>
</evidence>
<reference evidence="3" key="1">
    <citation type="journal article" date="2007" name="Science">
        <title>Evolutionary and biomedical insights from the rhesus macaque genome.</title>
        <authorList>
            <person name="Gibbs R.A."/>
            <person name="Rogers J."/>
            <person name="Katze M.G."/>
            <person name="Bumgarner R."/>
            <person name="Weinstock G.M."/>
            <person name="Mardis E.R."/>
            <person name="Remington K.A."/>
            <person name="Strausberg R.L."/>
            <person name="Venter J.C."/>
            <person name="Wilson R.K."/>
            <person name="Batzer M.A."/>
            <person name="Bustamante C.D."/>
            <person name="Eichler E.E."/>
            <person name="Hahn M.W."/>
            <person name="Hardison R.C."/>
            <person name="Makova K.D."/>
            <person name="Miller W."/>
            <person name="Milosavljevic A."/>
            <person name="Palermo R.E."/>
            <person name="Siepel A."/>
            <person name="Sikela J.M."/>
            <person name="Attaway T."/>
            <person name="Bell S."/>
            <person name="Bernard K.E."/>
            <person name="Buhay C.J."/>
            <person name="Chandrabose M.N."/>
            <person name="Dao M."/>
            <person name="Davis C."/>
            <person name="Delehaunty K.D."/>
            <person name="Ding Y."/>
            <person name="Dinh H.H."/>
            <person name="Dugan-Rocha S."/>
            <person name="Fulton L.A."/>
            <person name="Gabisi R.A."/>
            <person name="Garner T.T."/>
            <person name="Godfrey J."/>
            <person name="Hawes A.C."/>
            <person name="Hernandez J."/>
            <person name="Hines S."/>
            <person name="Holder M."/>
            <person name="Hume J."/>
            <person name="Jhangiani S.N."/>
            <person name="Joshi V."/>
            <person name="Khan Z.M."/>
            <person name="Kirkness E.F."/>
            <person name="Cree A."/>
            <person name="Fowler R.G."/>
            <person name="Lee S."/>
            <person name="Lewis L.R."/>
            <person name="Li Z."/>
            <person name="Liu Y.-S."/>
            <person name="Moore S.M."/>
            <person name="Muzny D."/>
            <person name="Nazareth L.V."/>
            <person name="Ngo D.N."/>
            <person name="Okwuonu G.O."/>
            <person name="Pai G."/>
            <person name="Parker D."/>
            <person name="Paul H.A."/>
            <person name="Pfannkoch C."/>
            <person name="Pohl C.S."/>
            <person name="Rogers Y.-H.C."/>
            <person name="Ruiz S.J."/>
            <person name="Sabo A."/>
            <person name="Santibanez J."/>
            <person name="Schneider B.W."/>
            <person name="Smith S.M."/>
            <person name="Sodergren E."/>
            <person name="Svatek A.F."/>
            <person name="Utterback T.R."/>
            <person name="Vattathil S."/>
            <person name="Warren W."/>
            <person name="White C.S."/>
            <person name="Chinwalla A.T."/>
            <person name="Feng Y."/>
            <person name="Halpern A.L."/>
            <person name="Hillier L.W."/>
            <person name="Huang X."/>
            <person name="Minx P."/>
            <person name="Nelson J.O."/>
            <person name="Pepin K.H."/>
            <person name="Qin X."/>
            <person name="Sutton G.G."/>
            <person name="Venter E."/>
            <person name="Walenz B.P."/>
            <person name="Wallis J.W."/>
            <person name="Worley K.C."/>
            <person name="Yang S.-P."/>
            <person name="Jones S.M."/>
            <person name="Marra M.A."/>
            <person name="Rocchi M."/>
            <person name="Schein J.E."/>
            <person name="Baertsch R."/>
            <person name="Clarke L."/>
            <person name="Csuros M."/>
            <person name="Glasscock J."/>
            <person name="Harris R.A."/>
            <person name="Havlak P."/>
            <person name="Jackson A.R."/>
            <person name="Jiang H."/>
            <person name="Liu Y."/>
            <person name="Messina D.N."/>
            <person name="Shen Y."/>
            <person name="Song H.X.-Z."/>
            <person name="Wylie T."/>
            <person name="Zhang L."/>
            <person name="Birney E."/>
            <person name="Han K."/>
            <person name="Konkel M.K."/>
            <person name="Lee J."/>
            <person name="Smit A.F.A."/>
            <person name="Ullmer B."/>
            <person name="Wang H."/>
            <person name="Xing J."/>
            <person name="Burhans R."/>
            <person name="Cheng Z."/>
            <person name="Karro J.E."/>
            <person name="Ma J."/>
            <person name="Raney B."/>
            <person name="She X."/>
            <person name="Cox M.J."/>
            <person name="Demuth J.P."/>
            <person name="Dumas L.J."/>
            <person name="Han S.-G."/>
            <person name="Hopkins J."/>
            <person name="Karimpour-Fard A."/>
            <person name="Kim Y.H."/>
            <person name="Pollack J.R."/>
            <person name="Vinar T."/>
            <person name="Addo-Quaye C."/>
            <person name="Degenhardt J."/>
            <person name="Denby A."/>
            <person name="Hubisz M.J."/>
            <person name="Indap A."/>
            <person name="Kosiol C."/>
            <person name="Lahn B.T."/>
            <person name="Lawson H.A."/>
            <person name="Marklein A."/>
            <person name="Nielsen R."/>
            <person name="Vallender E.J."/>
            <person name="Clark A.G."/>
            <person name="Ferguson B."/>
            <person name="Hernandez R.D."/>
            <person name="Hirani K."/>
            <person name="Kehrer-Sawatzki H."/>
            <person name="Kolb J."/>
            <person name="Patil S."/>
            <person name="Pu L.-L."/>
            <person name="Ren Y."/>
            <person name="Smith D.G."/>
            <person name="Wheeler D.A."/>
            <person name="Schenck I."/>
            <person name="Ball E.V."/>
            <person name="Chen R."/>
            <person name="Cooper D.N."/>
            <person name="Giardine B."/>
            <person name="Hsu F."/>
            <person name="Kent W.J."/>
            <person name="Lesk A."/>
            <person name="Nelson D.L."/>
            <person name="O'brien W.E."/>
            <person name="Pruefer K."/>
            <person name="Stenson P.D."/>
            <person name="Wallace J.C."/>
            <person name="Ke H."/>
            <person name="Liu X.-M."/>
            <person name="Wang P."/>
            <person name="Xiang A.P."/>
            <person name="Yang F."/>
            <person name="Barber G.P."/>
            <person name="Haussler D."/>
            <person name="Karolchik D."/>
            <person name="Kern A.D."/>
            <person name="Kuhn R.M."/>
            <person name="Smith K.E."/>
            <person name="Zwieg A.S."/>
        </authorList>
    </citation>
    <scope>NUCLEOTIDE SEQUENCE [LARGE SCALE GENOMIC DNA]</scope>
    <source>
        <strain evidence="3">17573</strain>
    </source>
</reference>
<dbReference type="Proteomes" id="UP000006718">
    <property type="component" value="Chromosome 16"/>
</dbReference>
<protein>
    <submittedName>
        <fullName evidence="2">Uncharacterized protein</fullName>
    </submittedName>
</protein>
<organism evidence="2 3">
    <name type="scientific">Macaca mulatta</name>
    <name type="common">Rhesus macaque</name>
    <dbReference type="NCBI Taxonomy" id="9544"/>
    <lineage>
        <taxon>Eukaryota</taxon>
        <taxon>Metazoa</taxon>
        <taxon>Chordata</taxon>
        <taxon>Craniata</taxon>
        <taxon>Vertebrata</taxon>
        <taxon>Euteleostomi</taxon>
        <taxon>Mammalia</taxon>
        <taxon>Eutheria</taxon>
        <taxon>Euarchontoglires</taxon>
        <taxon>Primates</taxon>
        <taxon>Haplorrhini</taxon>
        <taxon>Catarrhini</taxon>
        <taxon>Cercopithecidae</taxon>
        <taxon>Cercopithecinae</taxon>
        <taxon>Macaca</taxon>
    </lineage>
</organism>
<dbReference type="Bgee" id="ENSMMUG00000056969">
    <property type="expression patterns" value="Expressed in hindlimb stylopod muscle and 7 other cell types or tissues"/>
</dbReference>
<dbReference type="AlphaFoldDB" id="A0A5F8AUE3"/>